<comment type="caution">
    <text evidence="1">The sequence shown here is derived from an EMBL/GenBank/DDBJ whole genome shotgun (WGS) entry which is preliminary data.</text>
</comment>
<protein>
    <submittedName>
        <fullName evidence="1">Uncharacterized protein</fullName>
    </submittedName>
</protein>
<accession>M5EP89</accession>
<evidence type="ECO:0000313" key="2">
    <source>
        <dbReference type="Proteomes" id="UP000012062"/>
    </source>
</evidence>
<name>M5EP89_9HYPH</name>
<reference evidence="1 2" key="1">
    <citation type="submission" date="2013-02" db="EMBL/GenBank/DDBJ databases">
        <authorList>
            <person name="Genoscope - CEA"/>
        </authorList>
    </citation>
    <scope>NUCLEOTIDE SEQUENCE [LARGE SCALE GENOMIC DNA]</scope>
    <source>
        <strain evidence="1 2">STM 2683</strain>
    </source>
</reference>
<evidence type="ECO:0000313" key="1">
    <source>
        <dbReference type="EMBL" id="CCV05960.1"/>
    </source>
</evidence>
<gene>
    <name evidence="1" type="ORF">MESS2_190029</name>
</gene>
<keyword evidence="2" id="KW-1185">Reference proteome</keyword>
<proteinExistence type="predicted"/>
<dbReference type="STRING" id="1297569.MESS2_190029"/>
<dbReference type="Proteomes" id="UP000012062">
    <property type="component" value="Unassembled WGS sequence"/>
</dbReference>
<dbReference type="EMBL" id="CAUM01000083">
    <property type="protein sequence ID" value="CCV05960.1"/>
    <property type="molecule type" value="Genomic_DNA"/>
</dbReference>
<organism evidence="1 2">
    <name type="scientific">Mesorhizobium metallidurans STM 2683</name>
    <dbReference type="NCBI Taxonomy" id="1297569"/>
    <lineage>
        <taxon>Bacteria</taxon>
        <taxon>Pseudomonadati</taxon>
        <taxon>Pseudomonadota</taxon>
        <taxon>Alphaproteobacteria</taxon>
        <taxon>Hyphomicrobiales</taxon>
        <taxon>Phyllobacteriaceae</taxon>
        <taxon>Mesorhizobium</taxon>
    </lineage>
</organism>
<dbReference type="AlphaFoldDB" id="M5EP89"/>
<sequence>MTDRGYTLDFTLRDRKTGALYVAEMKCEIEYQSFRYFILTNAEQLKHHKKPAFEVFLRSARPSEDLQVWVGKQKTPTAGAILIWGAVSPSGRMSAIEEFGLRDALSLDEMCRDLVSWKCQRYEALLSERRAWSIQLFDGLLSSDVSEAPAVIYPRLDAATSRQARSRYPGDA</sequence>